<reference evidence="2 3" key="3">
    <citation type="submission" date="2020-04" db="EMBL/GenBank/DDBJ databases">
        <title>Genome sequencing and assembly of multiple isolates from the Colletotrichum gloeosporioides species complex.</title>
        <authorList>
            <person name="Gan P."/>
            <person name="Shirasu K."/>
        </authorList>
    </citation>
    <scope>NUCLEOTIDE SEQUENCE [LARGE SCALE GENOMIC DNA]</scope>
    <source>
        <strain evidence="2 3">Nara gc5</strain>
    </source>
</reference>
<reference evidence="1" key="1">
    <citation type="submission" date="2012-08" db="EMBL/GenBank/DDBJ databases">
        <title>Genome analysis of Colletotrichum orbiculare and Colletotrichum fructicola.</title>
        <authorList>
            <person name="Gan P.H.P."/>
            <person name="Ikeda K."/>
            <person name="Irieda H."/>
            <person name="Narusaka M."/>
            <person name="O'Connell R.J."/>
            <person name="Narusaka Y."/>
            <person name="Takano Y."/>
            <person name="Kubo Y."/>
            <person name="Shirasu K."/>
        </authorList>
    </citation>
    <scope>NUCLEOTIDE SEQUENCE</scope>
    <source>
        <strain evidence="1">Nara gc5</strain>
    </source>
</reference>
<dbReference type="STRING" id="1213859.L2GII9"/>
<dbReference type="Proteomes" id="UP000011096">
    <property type="component" value="Unassembled WGS sequence"/>
</dbReference>
<gene>
    <name evidence="1" type="ORF">CGGC5_15369</name>
    <name evidence="2" type="ORF">CGGC5_v008662</name>
</gene>
<sequence>MAATSVNDLLKRLEGAQHLMRINDDVWPTMFRCASVSVAEFEQLKKITNIVRQGRVISIGLDEVKFDNGSSYQPQPETLFVDCTADGLQKREAIPVFNGNLIKLQAVRACQQVFSAAFIAHVEAAYSDDEMKNRLRRPIPHPDQDFDWLVMTCLNFENTMRWHAQPETVKWLCQARLDWVGAMLATASTDGDSATDQDPMQAMAPKIYAACEKLKDLLAELPPKDAERVKAQTIDA</sequence>
<proteinExistence type="predicted"/>
<organism evidence="1">
    <name type="scientific">Colletotrichum fructicola (strain Nara gc5)</name>
    <name type="common">Anthracnose fungus</name>
    <name type="synonym">Colletotrichum gloeosporioides (strain Nara gc5)</name>
    <dbReference type="NCBI Taxonomy" id="1213859"/>
    <lineage>
        <taxon>Eukaryota</taxon>
        <taxon>Fungi</taxon>
        <taxon>Dikarya</taxon>
        <taxon>Ascomycota</taxon>
        <taxon>Pezizomycotina</taxon>
        <taxon>Sordariomycetes</taxon>
        <taxon>Hypocreomycetidae</taxon>
        <taxon>Glomerellales</taxon>
        <taxon>Glomerellaceae</taxon>
        <taxon>Colletotrichum</taxon>
        <taxon>Colletotrichum gloeosporioides species complex</taxon>
    </lineage>
</organism>
<dbReference type="EMBL" id="ANPB02000005">
    <property type="protein sequence ID" value="KAF4482478.1"/>
    <property type="molecule type" value="Genomic_DNA"/>
</dbReference>
<evidence type="ECO:0000313" key="2">
    <source>
        <dbReference type="EMBL" id="KAF4482478.1"/>
    </source>
</evidence>
<keyword evidence="3" id="KW-1185">Reference proteome</keyword>
<dbReference type="AlphaFoldDB" id="L2GII9"/>
<dbReference type="InParanoid" id="L2GII9"/>
<dbReference type="HOGENOM" id="CLU_1175339_0_0_1"/>
<evidence type="ECO:0000313" key="3">
    <source>
        <dbReference type="Proteomes" id="UP000011096"/>
    </source>
</evidence>
<accession>L2GII9</accession>
<dbReference type="EMBL" id="KB020307">
    <property type="protein sequence ID" value="ELA37833.1"/>
    <property type="molecule type" value="Genomic_DNA"/>
</dbReference>
<name>L2GII9_COLFN</name>
<reference evidence="2 3" key="2">
    <citation type="submission" date="2012-08" db="EMBL/GenBank/DDBJ databases">
        <authorList>
            <person name="Gan P.H.P."/>
            <person name="Ikeda K."/>
            <person name="Irieda H."/>
            <person name="Narusaka M."/>
            <person name="O'Connell R.J."/>
            <person name="Narusaka Y."/>
            <person name="Takano Y."/>
            <person name="Kubo Y."/>
            <person name="Shirasu K."/>
        </authorList>
    </citation>
    <scope>NUCLEOTIDE SEQUENCE [LARGE SCALE GENOMIC DNA]</scope>
    <source>
        <strain evidence="2 3">Nara gc5</strain>
    </source>
</reference>
<dbReference type="OrthoDB" id="4114509at2759"/>
<protein>
    <submittedName>
        <fullName evidence="1">Uncharacterized protein</fullName>
    </submittedName>
</protein>
<evidence type="ECO:0000313" key="1">
    <source>
        <dbReference type="EMBL" id="ELA37833.1"/>
    </source>
</evidence>